<dbReference type="GO" id="GO:0015074">
    <property type="term" value="P:DNA integration"/>
    <property type="evidence" value="ECO:0007669"/>
    <property type="project" value="InterPro"/>
</dbReference>
<comment type="caution">
    <text evidence="4">The sequence shown here is derived from an EMBL/GenBank/DDBJ whole genome shotgun (WGS) entry which is preliminary data.</text>
</comment>
<dbReference type="InterPro" id="IPR025269">
    <property type="entry name" value="SAM-like_dom"/>
</dbReference>
<keyword evidence="5" id="KW-1185">Reference proteome</keyword>
<evidence type="ECO:0000259" key="3">
    <source>
        <dbReference type="Pfam" id="PF13102"/>
    </source>
</evidence>
<dbReference type="Proteomes" id="UP000294824">
    <property type="component" value="Unassembled WGS sequence"/>
</dbReference>
<keyword evidence="2" id="KW-0233">DNA recombination</keyword>
<dbReference type="GO" id="GO:0003677">
    <property type="term" value="F:DNA binding"/>
    <property type="evidence" value="ECO:0007669"/>
    <property type="project" value="UniProtKB-KW"/>
</dbReference>
<name>A0A4R8MAJ3_9FLAO</name>
<dbReference type="Gene3D" id="1.10.150.130">
    <property type="match status" value="1"/>
</dbReference>
<gene>
    <name evidence="4" type="ORF">DFQ06_1862</name>
</gene>
<dbReference type="InterPro" id="IPR011010">
    <property type="entry name" value="DNA_brk_join_enz"/>
</dbReference>
<reference evidence="4 5" key="1">
    <citation type="submission" date="2019-03" db="EMBL/GenBank/DDBJ databases">
        <title>Genomic Encyclopedia of Type Strains, Phase III (KMG-III): the genomes of soil and plant-associated and newly described type strains.</title>
        <authorList>
            <person name="Whitman W."/>
        </authorList>
    </citation>
    <scope>NUCLEOTIDE SEQUENCE [LARGE SCALE GENOMIC DNA]</scope>
    <source>
        <strain evidence="4 5">CECT 8301</strain>
    </source>
</reference>
<accession>A0A4R8MAJ3</accession>
<dbReference type="Gene3D" id="1.10.443.10">
    <property type="entry name" value="Intergrase catalytic core"/>
    <property type="match status" value="1"/>
</dbReference>
<dbReference type="RefSeq" id="WP_133967317.1">
    <property type="nucleotide sequence ID" value="NZ_SORL01000008.1"/>
</dbReference>
<protein>
    <recommendedName>
        <fullName evidence="3">Phage integrase SAM-like domain-containing protein</fullName>
    </recommendedName>
</protein>
<dbReference type="Pfam" id="PF13102">
    <property type="entry name" value="Phage_int_SAM_5"/>
    <property type="match status" value="1"/>
</dbReference>
<organism evidence="4 5">
    <name type="scientific">Algibacter lectus</name>
    <dbReference type="NCBI Taxonomy" id="221126"/>
    <lineage>
        <taxon>Bacteria</taxon>
        <taxon>Pseudomonadati</taxon>
        <taxon>Bacteroidota</taxon>
        <taxon>Flavobacteriia</taxon>
        <taxon>Flavobacteriales</taxon>
        <taxon>Flavobacteriaceae</taxon>
        <taxon>Algibacter</taxon>
    </lineage>
</organism>
<evidence type="ECO:0000313" key="5">
    <source>
        <dbReference type="Proteomes" id="UP000294824"/>
    </source>
</evidence>
<keyword evidence="1" id="KW-0238">DNA-binding</keyword>
<sequence length="449" mass="53147">MARVYFLYRSQKDKAALTVRLQDKFSDGTFSQFEAKTDIHVSKEFWKTTRHKKRSNLTGDQKNELDSKNNDTDLLDDFIIKQYETDRPKPCDKKWLSNILKEYYAPKVETKVYPIFLVDFIDSYLEDKKALNNLKESQKKRFTTTKNKLIKLEKFTNKKYKIKDVNDIFKADYIAYSEKLKYSINTQNNEFDRIKTVCRYAQKKGVEASDSLTDKEFKISNEKAPKIYFEIEEIEEIEKAALEHDYLENARDWLLISIYSGQRISDFMRFTKDMINTDESNRSFIIFTQVKTGHEMYLPVRNEIKNILDKRNGEFPRRISDQKYNDYIKLVCKKAGINTICKGKKRICIVPKKKNPTKSDYRDVIGDYEKWEVTTSHIGRRTFATLNYGEIPTPDLMYFTGHTTEKEFLNYIVRPDYTKAKRAYDSFNNKKSKPKNIPQFTVIKNASNQ</sequence>
<evidence type="ECO:0000313" key="4">
    <source>
        <dbReference type="EMBL" id="TDY62048.1"/>
    </source>
</evidence>
<dbReference type="InterPro" id="IPR010998">
    <property type="entry name" value="Integrase_recombinase_N"/>
</dbReference>
<dbReference type="EMBL" id="SORL01000008">
    <property type="protein sequence ID" value="TDY62048.1"/>
    <property type="molecule type" value="Genomic_DNA"/>
</dbReference>
<dbReference type="SUPFAM" id="SSF56349">
    <property type="entry name" value="DNA breaking-rejoining enzymes"/>
    <property type="match status" value="1"/>
</dbReference>
<dbReference type="InterPro" id="IPR013762">
    <property type="entry name" value="Integrase-like_cat_sf"/>
</dbReference>
<feature type="domain" description="Phage integrase SAM-like" evidence="3">
    <location>
        <begin position="117"/>
        <end position="210"/>
    </location>
</feature>
<evidence type="ECO:0000256" key="2">
    <source>
        <dbReference type="ARBA" id="ARBA00023172"/>
    </source>
</evidence>
<proteinExistence type="predicted"/>
<dbReference type="GO" id="GO:0006310">
    <property type="term" value="P:DNA recombination"/>
    <property type="evidence" value="ECO:0007669"/>
    <property type="project" value="UniProtKB-KW"/>
</dbReference>
<dbReference type="AlphaFoldDB" id="A0A4R8MAJ3"/>
<evidence type="ECO:0000256" key="1">
    <source>
        <dbReference type="ARBA" id="ARBA00023125"/>
    </source>
</evidence>